<sequence length="152" mass="16953">MELIALPSEKPTTVPQVFELTSEGDVSSIACLAKDFYPKDIEISVKNNNNIKQDNVTTALSMEGLYTAVSVQNKISDGAFCEVKQDQMIIESKDIKKSSEERQDNQCEQLDSPGVQSIEQIHTFSLTVMGMRALFIKTLIFNLLLSAKIFIM</sequence>
<organism evidence="2 3">
    <name type="scientific">Engystomops pustulosus</name>
    <name type="common">Tungara frog</name>
    <name type="synonym">Physalaemus pustulosus</name>
    <dbReference type="NCBI Taxonomy" id="76066"/>
    <lineage>
        <taxon>Eukaryota</taxon>
        <taxon>Metazoa</taxon>
        <taxon>Chordata</taxon>
        <taxon>Craniata</taxon>
        <taxon>Vertebrata</taxon>
        <taxon>Euteleostomi</taxon>
        <taxon>Amphibia</taxon>
        <taxon>Batrachia</taxon>
        <taxon>Anura</taxon>
        <taxon>Neobatrachia</taxon>
        <taxon>Hyloidea</taxon>
        <taxon>Leptodactylidae</taxon>
        <taxon>Leiuperinae</taxon>
        <taxon>Engystomops</taxon>
    </lineage>
</organism>
<proteinExistence type="predicted"/>
<evidence type="ECO:0000313" key="3">
    <source>
        <dbReference type="Proteomes" id="UP000824782"/>
    </source>
</evidence>
<evidence type="ECO:0000259" key="1">
    <source>
        <dbReference type="Pfam" id="PF07654"/>
    </source>
</evidence>
<feature type="domain" description="Immunoglobulin C1-set" evidence="1">
    <location>
        <begin position="24"/>
        <end position="70"/>
    </location>
</feature>
<keyword evidence="3" id="KW-1185">Reference proteome</keyword>
<dbReference type="Proteomes" id="UP000824782">
    <property type="component" value="Unassembled WGS sequence"/>
</dbReference>
<dbReference type="Gene3D" id="2.60.40.10">
    <property type="entry name" value="Immunoglobulins"/>
    <property type="match status" value="1"/>
</dbReference>
<dbReference type="InterPro" id="IPR013783">
    <property type="entry name" value="Ig-like_fold"/>
</dbReference>
<reference evidence="2" key="1">
    <citation type="thesis" date="2020" institute="ProQuest LLC" country="789 East Eisenhower Parkway, Ann Arbor, MI, USA">
        <title>Comparative Genomics and Chromosome Evolution.</title>
        <authorList>
            <person name="Mudd A.B."/>
        </authorList>
    </citation>
    <scope>NUCLEOTIDE SEQUENCE</scope>
    <source>
        <strain evidence="2">237g6f4</strain>
        <tissue evidence="2">Blood</tissue>
    </source>
</reference>
<dbReference type="SUPFAM" id="SSF48726">
    <property type="entry name" value="Immunoglobulin"/>
    <property type="match status" value="1"/>
</dbReference>
<dbReference type="AlphaFoldDB" id="A0AAV7DG56"/>
<dbReference type="InterPro" id="IPR003597">
    <property type="entry name" value="Ig_C1-set"/>
</dbReference>
<name>A0AAV7DG56_ENGPU</name>
<comment type="caution">
    <text evidence="2">The sequence shown here is derived from an EMBL/GenBank/DDBJ whole genome shotgun (WGS) entry which is preliminary data.</text>
</comment>
<dbReference type="Pfam" id="PF07654">
    <property type="entry name" value="C1-set"/>
    <property type="match status" value="1"/>
</dbReference>
<protein>
    <recommendedName>
        <fullName evidence="1">Immunoglobulin C1-set domain-containing protein</fullName>
    </recommendedName>
</protein>
<dbReference type="EMBL" id="WNYA01000001">
    <property type="protein sequence ID" value="KAG8596344.1"/>
    <property type="molecule type" value="Genomic_DNA"/>
</dbReference>
<dbReference type="InterPro" id="IPR036179">
    <property type="entry name" value="Ig-like_dom_sf"/>
</dbReference>
<accession>A0AAV7DG56</accession>
<gene>
    <name evidence="2" type="ORF">GDO81_001867</name>
</gene>
<evidence type="ECO:0000313" key="2">
    <source>
        <dbReference type="EMBL" id="KAG8596344.1"/>
    </source>
</evidence>